<dbReference type="OrthoDB" id="2430314at2759"/>
<name>A0A9P6AS14_9AGAM</name>
<feature type="non-terminal residue" evidence="1">
    <location>
        <position position="1"/>
    </location>
</feature>
<gene>
    <name evidence="1" type="ORF">BS47DRAFT_1299638</name>
</gene>
<evidence type="ECO:0000313" key="1">
    <source>
        <dbReference type="EMBL" id="KAF9510897.1"/>
    </source>
</evidence>
<dbReference type="AlphaFoldDB" id="A0A9P6AS14"/>
<organism evidence="1 2">
    <name type="scientific">Hydnum rufescens UP504</name>
    <dbReference type="NCBI Taxonomy" id="1448309"/>
    <lineage>
        <taxon>Eukaryota</taxon>
        <taxon>Fungi</taxon>
        <taxon>Dikarya</taxon>
        <taxon>Basidiomycota</taxon>
        <taxon>Agaricomycotina</taxon>
        <taxon>Agaricomycetes</taxon>
        <taxon>Cantharellales</taxon>
        <taxon>Hydnaceae</taxon>
        <taxon>Hydnum</taxon>
    </lineage>
</organism>
<reference evidence="1" key="1">
    <citation type="journal article" date="2020" name="Nat. Commun.">
        <title>Large-scale genome sequencing of mycorrhizal fungi provides insights into the early evolution of symbiotic traits.</title>
        <authorList>
            <person name="Miyauchi S."/>
            <person name="Kiss E."/>
            <person name="Kuo A."/>
            <person name="Drula E."/>
            <person name="Kohler A."/>
            <person name="Sanchez-Garcia M."/>
            <person name="Morin E."/>
            <person name="Andreopoulos B."/>
            <person name="Barry K.W."/>
            <person name="Bonito G."/>
            <person name="Buee M."/>
            <person name="Carver A."/>
            <person name="Chen C."/>
            <person name="Cichocki N."/>
            <person name="Clum A."/>
            <person name="Culley D."/>
            <person name="Crous P.W."/>
            <person name="Fauchery L."/>
            <person name="Girlanda M."/>
            <person name="Hayes R.D."/>
            <person name="Keri Z."/>
            <person name="LaButti K."/>
            <person name="Lipzen A."/>
            <person name="Lombard V."/>
            <person name="Magnuson J."/>
            <person name="Maillard F."/>
            <person name="Murat C."/>
            <person name="Nolan M."/>
            <person name="Ohm R.A."/>
            <person name="Pangilinan J."/>
            <person name="Pereira M.F."/>
            <person name="Perotto S."/>
            <person name="Peter M."/>
            <person name="Pfister S."/>
            <person name="Riley R."/>
            <person name="Sitrit Y."/>
            <person name="Stielow J.B."/>
            <person name="Szollosi G."/>
            <person name="Zifcakova L."/>
            <person name="Stursova M."/>
            <person name="Spatafora J.W."/>
            <person name="Tedersoo L."/>
            <person name="Vaario L.M."/>
            <person name="Yamada A."/>
            <person name="Yan M."/>
            <person name="Wang P."/>
            <person name="Xu J."/>
            <person name="Bruns T."/>
            <person name="Baldrian P."/>
            <person name="Vilgalys R."/>
            <person name="Dunand C."/>
            <person name="Henrissat B."/>
            <person name="Grigoriev I.V."/>
            <person name="Hibbett D."/>
            <person name="Nagy L.G."/>
            <person name="Martin F.M."/>
        </authorList>
    </citation>
    <scope>NUCLEOTIDE SEQUENCE</scope>
    <source>
        <strain evidence="1">UP504</strain>
    </source>
</reference>
<dbReference type="Proteomes" id="UP000886523">
    <property type="component" value="Unassembled WGS sequence"/>
</dbReference>
<protein>
    <submittedName>
        <fullName evidence="1">Uncharacterized protein</fullName>
    </submittedName>
</protein>
<sequence>SAVLEYAQGHVLHEPYHTSSLTGEKWLSEMLAHEAHPEQIHDQLGMHKHIF</sequence>
<evidence type="ECO:0000313" key="2">
    <source>
        <dbReference type="Proteomes" id="UP000886523"/>
    </source>
</evidence>
<dbReference type="EMBL" id="MU129008">
    <property type="protein sequence ID" value="KAF9510897.1"/>
    <property type="molecule type" value="Genomic_DNA"/>
</dbReference>
<proteinExistence type="predicted"/>
<keyword evidence="2" id="KW-1185">Reference proteome</keyword>
<comment type="caution">
    <text evidence="1">The sequence shown here is derived from an EMBL/GenBank/DDBJ whole genome shotgun (WGS) entry which is preliminary data.</text>
</comment>
<accession>A0A9P6AS14</accession>